<dbReference type="GO" id="GO:0005634">
    <property type="term" value="C:nucleus"/>
    <property type="evidence" value="ECO:0007669"/>
    <property type="project" value="UniProtKB-SubCell"/>
</dbReference>
<keyword evidence="10" id="KW-1185">Reference proteome</keyword>
<dbReference type="EMBL" id="JALLBG020000079">
    <property type="protein sequence ID" value="KAL3766874.1"/>
    <property type="molecule type" value="Genomic_DNA"/>
</dbReference>
<dbReference type="InterPro" id="IPR026541">
    <property type="entry name" value="MRG_dom"/>
</dbReference>
<comment type="subcellular location">
    <subcellularLocation>
        <location evidence="1">Nucleus</location>
    </subcellularLocation>
</comment>
<dbReference type="PANTHER" id="PTHR10880">
    <property type="entry name" value="MORTALITY FACTOR 4-LIKE PROTEIN"/>
    <property type="match status" value="1"/>
</dbReference>
<dbReference type="GO" id="GO:0006325">
    <property type="term" value="P:chromatin organization"/>
    <property type="evidence" value="ECO:0007669"/>
    <property type="project" value="UniProtKB-KW"/>
</dbReference>
<dbReference type="Proteomes" id="UP001530293">
    <property type="component" value="Unassembled WGS sequence"/>
</dbReference>
<dbReference type="InterPro" id="IPR008676">
    <property type="entry name" value="MRG"/>
</dbReference>
<feature type="region of interest" description="Disordered" evidence="6">
    <location>
        <begin position="354"/>
        <end position="380"/>
    </location>
</feature>
<evidence type="ECO:0000256" key="3">
    <source>
        <dbReference type="ARBA" id="ARBA00023015"/>
    </source>
</evidence>
<dbReference type="AlphaFoldDB" id="A0ABD3MUK2"/>
<dbReference type="SUPFAM" id="SSF54160">
    <property type="entry name" value="Chromo domain-like"/>
    <property type="match status" value="1"/>
</dbReference>
<keyword evidence="4" id="KW-0804">Transcription</keyword>
<dbReference type="PROSITE" id="PS51640">
    <property type="entry name" value="MRG"/>
    <property type="match status" value="1"/>
</dbReference>
<sequence>MAAHDRSEGSETSARALPLESGPKFHVNERVLVTDILRGIASEQDLPPLYEAISRKCGLKCVDPTTGRILLPKRKKGGEHLHNPSDDGGLKQWCHLIHYQGWNSRHDRWMCESEIFRDTPENRMRVEVEGGKVVRPPQKLKEGKENTKKKRDRPKEIKGDVDREKLYESNLRIIRRACTLPFTLQTILVDDMERITKKVYPPPTFNNNYSDWSSVGEKAITMLHMLPTEFSIIDVMREYIKDRKKCDVEEFSSERIHQRVEDEASKVSQQEPTSANDDNNVEHNKLPDETDDNKQPLTPSENSSKAILKLKKKKRKQFASSIISLVDVSLPRFLLYKEEREQYAQVFGEGLDGSTDAEISVDDKDNSESIRKESESNHKRPSGVYGAEYLLRFIIKLPFLLAQHDQKNTNSAIIPDSDEGDPVNTHILASEDLARDFANHLLELVVFLQKNLHCFNWKYYAVDRHT</sequence>
<evidence type="ECO:0008006" key="11">
    <source>
        <dbReference type="Google" id="ProtNLM"/>
    </source>
</evidence>
<evidence type="ECO:0000256" key="4">
    <source>
        <dbReference type="ARBA" id="ARBA00023163"/>
    </source>
</evidence>
<keyword evidence="3" id="KW-0805">Transcription regulation</keyword>
<feature type="region of interest" description="Disordered" evidence="6">
    <location>
        <begin position="134"/>
        <end position="157"/>
    </location>
</feature>
<feature type="compositionally biased region" description="Basic and acidic residues" evidence="6">
    <location>
        <begin position="280"/>
        <end position="294"/>
    </location>
</feature>
<feature type="domain" description="MSL3 chromodomain-like" evidence="8">
    <location>
        <begin position="85"/>
        <end position="124"/>
    </location>
</feature>
<feature type="compositionally biased region" description="Polar residues" evidence="6">
    <location>
        <begin position="266"/>
        <end position="278"/>
    </location>
</feature>
<dbReference type="InterPro" id="IPR038217">
    <property type="entry name" value="MRG_C_sf"/>
</dbReference>
<comment type="caution">
    <text evidence="9">The sequence shown here is derived from an EMBL/GenBank/DDBJ whole genome shotgun (WGS) entry which is preliminary data.</text>
</comment>
<keyword evidence="2" id="KW-0156">Chromatin regulator</keyword>
<dbReference type="Gene3D" id="1.10.274.30">
    <property type="entry name" value="MRG domain"/>
    <property type="match status" value="1"/>
</dbReference>
<evidence type="ECO:0000256" key="6">
    <source>
        <dbReference type="SAM" id="MobiDB-lite"/>
    </source>
</evidence>
<organism evidence="9 10">
    <name type="scientific">Discostella pseudostelligera</name>
    <dbReference type="NCBI Taxonomy" id="259834"/>
    <lineage>
        <taxon>Eukaryota</taxon>
        <taxon>Sar</taxon>
        <taxon>Stramenopiles</taxon>
        <taxon>Ochrophyta</taxon>
        <taxon>Bacillariophyta</taxon>
        <taxon>Coscinodiscophyceae</taxon>
        <taxon>Thalassiosirophycidae</taxon>
        <taxon>Stephanodiscales</taxon>
        <taxon>Stephanodiscaceae</taxon>
        <taxon>Discostella</taxon>
    </lineage>
</organism>
<feature type="compositionally biased region" description="Polar residues" evidence="6">
    <location>
        <begin position="295"/>
        <end position="305"/>
    </location>
</feature>
<reference evidence="9 10" key="1">
    <citation type="submission" date="2024-10" db="EMBL/GenBank/DDBJ databases">
        <title>Updated reference genomes for cyclostephanoid diatoms.</title>
        <authorList>
            <person name="Roberts W.R."/>
            <person name="Alverson A.J."/>
        </authorList>
    </citation>
    <scope>NUCLEOTIDE SEQUENCE [LARGE SCALE GENOMIC DNA]</scope>
    <source>
        <strain evidence="9 10">AJA232-27</strain>
    </source>
</reference>
<dbReference type="PANTHER" id="PTHR10880:SF15">
    <property type="entry name" value="MSL COMPLEX SUBUNIT 3"/>
    <property type="match status" value="1"/>
</dbReference>
<feature type="domain" description="MRG" evidence="7">
    <location>
        <begin position="211"/>
        <end position="411"/>
    </location>
</feature>
<dbReference type="InterPro" id="IPR053820">
    <property type="entry name" value="MSL3_chromo-like"/>
</dbReference>
<accession>A0ABD3MUK2</accession>
<evidence type="ECO:0000259" key="7">
    <source>
        <dbReference type="Pfam" id="PF05712"/>
    </source>
</evidence>
<feature type="compositionally biased region" description="Basic and acidic residues" evidence="6">
    <location>
        <begin position="361"/>
        <end position="378"/>
    </location>
</feature>
<dbReference type="Pfam" id="PF22732">
    <property type="entry name" value="MSL3_chromo-like"/>
    <property type="match status" value="1"/>
</dbReference>
<evidence type="ECO:0000256" key="2">
    <source>
        <dbReference type="ARBA" id="ARBA00022853"/>
    </source>
</evidence>
<evidence type="ECO:0000313" key="9">
    <source>
        <dbReference type="EMBL" id="KAL3766874.1"/>
    </source>
</evidence>
<evidence type="ECO:0000259" key="8">
    <source>
        <dbReference type="Pfam" id="PF22732"/>
    </source>
</evidence>
<protein>
    <recommendedName>
        <fullName evidence="11">MRG domain-containing protein</fullName>
    </recommendedName>
</protein>
<dbReference type="Gene3D" id="2.30.30.140">
    <property type="match status" value="1"/>
</dbReference>
<dbReference type="Pfam" id="PF05712">
    <property type="entry name" value="MRG"/>
    <property type="match status" value="1"/>
</dbReference>
<gene>
    <name evidence="9" type="ORF">ACHAWU_007964</name>
</gene>
<evidence type="ECO:0000313" key="10">
    <source>
        <dbReference type="Proteomes" id="UP001530293"/>
    </source>
</evidence>
<keyword evidence="5" id="KW-0539">Nucleus</keyword>
<name>A0ABD3MUK2_9STRA</name>
<evidence type="ECO:0000256" key="5">
    <source>
        <dbReference type="ARBA" id="ARBA00023242"/>
    </source>
</evidence>
<feature type="region of interest" description="Disordered" evidence="6">
    <location>
        <begin position="257"/>
        <end position="305"/>
    </location>
</feature>
<evidence type="ECO:0000256" key="1">
    <source>
        <dbReference type="ARBA" id="ARBA00004123"/>
    </source>
</evidence>
<proteinExistence type="predicted"/>
<dbReference type="InterPro" id="IPR016197">
    <property type="entry name" value="Chromo-like_dom_sf"/>
</dbReference>